<accession>A0A4Q9L7G5</accession>
<keyword evidence="2" id="KW-1185">Reference proteome</keyword>
<proteinExistence type="predicted"/>
<dbReference type="VEuPathDB" id="MicrosporidiaDB:CWI36_0897p0010"/>
<dbReference type="Proteomes" id="UP000291404">
    <property type="component" value="Unassembled WGS sequence"/>
</dbReference>
<name>A0A4Q9L7G5_9MICR</name>
<reference evidence="1 2" key="1">
    <citation type="submission" date="2017-12" db="EMBL/GenBank/DDBJ databases">
        <authorList>
            <person name="Pombert J.-F."/>
            <person name="Haag K.L."/>
            <person name="Ebert D."/>
        </authorList>
    </citation>
    <scope>NUCLEOTIDE SEQUENCE [LARGE SCALE GENOMIC DNA]</scope>
    <source>
        <strain evidence="1">BE-OM-2</strain>
    </source>
</reference>
<organism evidence="1 2">
    <name type="scientific">Hamiltosporidium magnivora</name>
    <dbReference type="NCBI Taxonomy" id="148818"/>
    <lineage>
        <taxon>Eukaryota</taxon>
        <taxon>Fungi</taxon>
        <taxon>Fungi incertae sedis</taxon>
        <taxon>Microsporidia</taxon>
        <taxon>Dubosqiidae</taxon>
        <taxon>Hamiltosporidium</taxon>
    </lineage>
</organism>
<gene>
    <name evidence="1" type="ORF">CWI36_0897p0010</name>
</gene>
<dbReference type="AlphaFoldDB" id="A0A4Q9L7G5"/>
<dbReference type="VEuPathDB" id="MicrosporidiaDB:CWI39_0060p0030"/>
<sequence length="547" mass="64388">MKESFFVGTIKLIGLLTKCISDMNNSFGSQYMICGMIYGAMKKGAELRKDWQEDLNESVRKAWMQDCLRDSINPSTRLLDKRFCFITTNSMEDFFDFFYIVEPGFRCIKESIFDTIDFLITEQNIEEIKKQVKENLMKENIKREVFLNTVLFRFGSLVIEKLKSFLHNKFSQILEENKSNADLFENAFLVLDQENNKLTSEFKKKYEEELIQACGDNTKEGNFSDLLDAIKSRFFLYDCGVILISKFFQFLYVKSKKDIYFNFFRKTNEDCIAIEKEKNLIYRRLKSQRVRIEYDADINNIFVPFSSENVASQYIKICLVFCTRTAEISLNLKLGKSNPRFLFTGILTDELKIFRPAFMFSESAIYFGYGFCNKTISDFIEYGGINANLRIFQFSYIDLSFFFPEFLLNYADRLIGSSVPKSLSEIASKEHVCISDQTKELIDHSSFNKSIWTDFLHEIYKVYVKRNNFNSKLYISVFEISLESFKEIYYSFIKELKKNQEMFLVSDQEIEKCREFFLRCILYKIKSITNCFKLTNVPAIDVEIIKA</sequence>
<dbReference type="EMBL" id="PITI01000897">
    <property type="protein sequence ID" value="TBU03603.1"/>
    <property type="molecule type" value="Genomic_DNA"/>
</dbReference>
<protein>
    <submittedName>
        <fullName evidence="1">Uncharacterized protein</fullName>
    </submittedName>
</protein>
<comment type="caution">
    <text evidence="1">The sequence shown here is derived from an EMBL/GenBank/DDBJ whole genome shotgun (WGS) entry which is preliminary data.</text>
</comment>
<evidence type="ECO:0000313" key="2">
    <source>
        <dbReference type="Proteomes" id="UP000291404"/>
    </source>
</evidence>
<evidence type="ECO:0000313" key="1">
    <source>
        <dbReference type="EMBL" id="TBU03603.1"/>
    </source>
</evidence>